<evidence type="ECO:0000313" key="2">
    <source>
        <dbReference type="Proteomes" id="UP000233551"/>
    </source>
</evidence>
<protein>
    <submittedName>
        <fullName evidence="1">Uncharacterized protein</fullName>
    </submittedName>
</protein>
<reference evidence="1 2" key="1">
    <citation type="submission" date="2017-11" db="EMBL/GenBank/DDBJ databases">
        <title>De-novo sequencing of pomegranate (Punica granatum L.) genome.</title>
        <authorList>
            <person name="Akparov Z."/>
            <person name="Amiraslanov A."/>
            <person name="Hajiyeva S."/>
            <person name="Abbasov M."/>
            <person name="Kaur K."/>
            <person name="Hamwieh A."/>
            <person name="Solovyev V."/>
            <person name="Salamov A."/>
            <person name="Braich B."/>
            <person name="Kosarev P."/>
            <person name="Mahmoud A."/>
            <person name="Hajiyev E."/>
            <person name="Babayeva S."/>
            <person name="Izzatullayeva V."/>
            <person name="Mammadov A."/>
            <person name="Mammadov A."/>
            <person name="Sharifova S."/>
            <person name="Ojaghi J."/>
            <person name="Eynullazada K."/>
            <person name="Bayramov B."/>
            <person name="Abdulazimova A."/>
            <person name="Shahmuradov I."/>
        </authorList>
    </citation>
    <scope>NUCLEOTIDE SEQUENCE [LARGE SCALE GENOMIC DNA]</scope>
    <source>
        <strain evidence="2">cv. AG2017</strain>
        <tissue evidence="1">Leaf</tissue>
    </source>
</reference>
<proteinExistence type="predicted"/>
<accession>A0A2I0I155</accession>
<dbReference type="EMBL" id="PGOL01004345">
    <property type="protein sequence ID" value="PKI37688.1"/>
    <property type="molecule type" value="Genomic_DNA"/>
</dbReference>
<keyword evidence="2" id="KW-1185">Reference proteome</keyword>
<dbReference type="AlphaFoldDB" id="A0A2I0I155"/>
<sequence>MIKLREDALAKMIMDEMRGSEEDAPNRLVGLVCSEYSESFDKQKKVLKDKSASQPMELLPTTMTPPALLTPEEVNKMIEERFAEIEKKRMGVPVFNSNVALPPFAKIQNTQLPPKFSFPHIIVYDGSANQIAMHGDLILVHVRSTCPNRRTVLRDRFWARHLMGHESL</sequence>
<evidence type="ECO:0000313" key="1">
    <source>
        <dbReference type="EMBL" id="PKI37688.1"/>
    </source>
</evidence>
<gene>
    <name evidence="1" type="ORF">CRG98_041981</name>
</gene>
<name>A0A2I0I155_PUNGR</name>
<organism evidence="1 2">
    <name type="scientific">Punica granatum</name>
    <name type="common">Pomegranate</name>
    <dbReference type="NCBI Taxonomy" id="22663"/>
    <lineage>
        <taxon>Eukaryota</taxon>
        <taxon>Viridiplantae</taxon>
        <taxon>Streptophyta</taxon>
        <taxon>Embryophyta</taxon>
        <taxon>Tracheophyta</taxon>
        <taxon>Spermatophyta</taxon>
        <taxon>Magnoliopsida</taxon>
        <taxon>eudicotyledons</taxon>
        <taxon>Gunneridae</taxon>
        <taxon>Pentapetalae</taxon>
        <taxon>rosids</taxon>
        <taxon>malvids</taxon>
        <taxon>Myrtales</taxon>
        <taxon>Lythraceae</taxon>
        <taxon>Punica</taxon>
    </lineage>
</organism>
<dbReference type="Proteomes" id="UP000233551">
    <property type="component" value="Unassembled WGS sequence"/>
</dbReference>
<comment type="caution">
    <text evidence="1">The sequence shown here is derived from an EMBL/GenBank/DDBJ whole genome shotgun (WGS) entry which is preliminary data.</text>
</comment>